<dbReference type="AlphaFoldDB" id="B5VF27"/>
<organism evidence="1 2">
    <name type="scientific">Saccharomyces cerevisiae (strain AWRI1631)</name>
    <name type="common">Baker's yeast</name>
    <dbReference type="NCBI Taxonomy" id="545124"/>
    <lineage>
        <taxon>Eukaryota</taxon>
        <taxon>Fungi</taxon>
        <taxon>Dikarya</taxon>
        <taxon>Ascomycota</taxon>
        <taxon>Saccharomycotina</taxon>
        <taxon>Saccharomycetes</taxon>
        <taxon>Saccharomycetales</taxon>
        <taxon>Saccharomycetaceae</taxon>
        <taxon>Saccharomyces</taxon>
    </lineage>
</organism>
<dbReference type="Proteomes" id="UP000008988">
    <property type="component" value="Unassembled WGS sequence"/>
</dbReference>
<protein>
    <submittedName>
        <fullName evidence="1">Uncharacterized protein</fullName>
    </submittedName>
</protein>
<accession>B5VF27</accession>
<sequence>MWRSSVQIRLEAFLSRYSVTPRLPPRSRPSSSEK</sequence>
<proteinExistence type="predicted"/>
<dbReference type="EMBL" id="ABSV01000283">
    <property type="protein sequence ID" value="EDZ73466.1"/>
    <property type="molecule type" value="Genomic_DNA"/>
</dbReference>
<evidence type="ECO:0000313" key="1">
    <source>
        <dbReference type="EMBL" id="EDZ73466.1"/>
    </source>
</evidence>
<name>B5VF27_YEAS6</name>
<gene>
    <name evidence="1" type="ORF">AWRI1631_31420</name>
</gene>
<reference evidence="1 2" key="1">
    <citation type="journal article" date="2008" name="FEMS Yeast Res.">
        <title>Comparative genome analysis of a Saccharomyces cerevisiae wine strain.</title>
        <authorList>
            <person name="Borneman A.R."/>
            <person name="Forgan A.H."/>
            <person name="Pretorius I.S."/>
            <person name="Chambers P.J."/>
        </authorList>
    </citation>
    <scope>NUCLEOTIDE SEQUENCE [LARGE SCALE GENOMIC DNA]</scope>
    <source>
        <strain evidence="1 2">AWRI1631</strain>
    </source>
</reference>
<comment type="caution">
    <text evidence="1">The sequence shown here is derived from an EMBL/GenBank/DDBJ whole genome shotgun (WGS) entry which is preliminary data.</text>
</comment>
<evidence type="ECO:0000313" key="2">
    <source>
        <dbReference type="Proteomes" id="UP000008988"/>
    </source>
</evidence>